<keyword evidence="5" id="KW-0418">Kinase</keyword>
<dbReference type="InterPro" id="IPR052162">
    <property type="entry name" value="Sensor_kinase/Photoreceptor"/>
</dbReference>
<evidence type="ECO:0000256" key="4">
    <source>
        <dbReference type="ARBA" id="ARBA00022679"/>
    </source>
</evidence>
<dbReference type="InterPro" id="IPR036097">
    <property type="entry name" value="HisK_dim/P_sf"/>
</dbReference>
<feature type="domain" description="PAC" evidence="8">
    <location>
        <begin position="460"/>
        <end position="512"/>
    </location>
</feature>
<dbReference type="InterPro" id="IPR004358">
    <property type="entry name" value="Sig_transdc_His_kin-like_C"/>
</dbReference>
<dbReference type="Pfam" id="PF02518">
    <property type="entry name" value="HATPase_c"/>
    <property type="match status" value="1"/>
</dbReference>
<dbReference type="SMART" id="SM00387">
    <property type="entry name" value="HATPase_c"/>
    <property type="match status" value="1"/>
</dbReference>
<dbReference type="EMBL" id="FMXO01000006">
    <property type="protein sequence ID" value="SDB25388.1"/>
    <property type="molecule type" value="Genomic_DNA"/>
</dbReference>
<dbReference type="InterPro" id="IPR005467">
    <property type="entry name" value="His_kinase_dom"/>
</dbReference>
<dbReference type="PROSITE" id="PS50113">
    <property type="entry name" value="PAC"/>
    <property type="match status" value="3"/>
</dbReference>
<dbReference type="SMART" id="SM00091">
    <property type="entry name" value="PAS"/>
    <property type="match status" value="3"/>
</dbReference>
<feature type="domain" description="PAS" evidence="7">
    <location>
        <begin position="19"/>
        <end position="84"/>
    </location>
</feature>
<dbReference type="AlphaFoldDB" id="A0A1G6BXR3"/>
<dbReference type="CDD" id="cd00130">
    <property type="entry name" value="PAS"/>
    <property type="match status" value="2"/>
</dbReference>
<dbReference type="GO" id="GO:0000155">
    <property type="term" value="F:phosphorelay sensor kinase activity"/>
    <property type="evidence" value="ECO:0007669"/>
    <property type="project" value="InterPro"/>
</dbReference>
<dbReference type="RefSeq" id="WP_092118614.1">
    <property type="nucleotide sequence ID" value="NZ_FMXO01000006.1"/>
</dbReference>
<dbReference type="STRING" id="617002.SAMN05660653_01196"/>
<feature type="domain" description="PAS" evidence="7">
    <location>
        <begin position="419"/>
        <end position="456"/>
    </location>
</feature>
<dbReference type="SUPFAM" id="SSF47384">
    <property type="entry name" value="Homodimeric domain of signal transducing histidine kinase"/>
    <property type="match status" value="1"/>
</dbReference>
<dbReference type="Gene3D" id="3.30.565.10">
    <property type="entry name" value="Histidine kinase-like ATPase, C-terminal domain"/>
    <property type="match status" value="1"/>
</dbReference>
<dbReference type="SMART" id="SM00086">
    <property type="entry name" value="PAC"/>
    <property type="match status" value="4"/>
</dbReference>
<dbReference type="InterPro" id="IPR001610">
    <property type="entry name" value="PAC"/>
</dbReference>
<dbReference type="PANTHER" id="PTHR43304">
    <property type="entry name" value="PHYTOCHROME-LIKE PROTEIN CPH1"/>
    <property type="match status" value="1"/>
</dbReference>
<dbReference type="InterPro" id="IPR013655">
    <property type="entry name" value="PAS_fold_3"/>
</dbReference>
<reference evidence="9 10" key="1">
    <citation type="submission" date="2016-10" db="EMBL/GenBank/DDBJ databases">
        <authorList>
            <person name="de Groot N.N."/>
        </authorList>
    </citation>
    <scope>NUCLEOTIDE SEQUENCE [LARGE SCALE GENOMIC DNA]</scope>
    <source>
        <strain evidence="9 10">ASO4-2</strain>
    </source>
</reference>
<dbReference type="SUPFAM" id="SSF55874">
    <property type="entry name" value="ATPase domain of HSP90 chaperone/DNA topoisomerase II/histidine kinase"/>
    <property type="match status" value="1"/>
</dbReference>
<dbReference type="PROSITE" id="PS50112">
    <property type="entry name" value="PAS"/>
    <property type="match status" value="2"/>
</dbReference>
<dbReference type="NCBIfam" id="TIGR00229">
    <property type="entry name" value="sensory_box"/>
    <property type="match status" value="3"/>
</dbReference>
<evidence type="ECO:0000256" key="1">
    <source>
        <dbReference type="ARBA" id="ARBA00000085"/>
    </source>
</evidence>
<gene>
    <name evidence="9" type="ORF">SAMN05660653_01196</name>
</gene>
<dbReference type="PRINTS" id="PR00344">
    <property type="entry name" value="BCTRLSENSOR"/>
</dbReference>
<protein>
    <recommendedName>
        <fullName evidence="2">histidine kinase</fullName>
        <ecNumber evidence="2">2.7.13.3</ecNumber>
    </recommendedName>
</protein>
<proteinExistence type="predicted"/>
<dbReference type="InterPro" id="IPR035965">
    <property type="entry name" value="PAS-like_dom_sf"/>
</dbReference>
<dbReference type="SUPFAM" id="SSF55785">
    <property type="entry name" value="PYP-like sensor domain (PAS domain)"/>
    <property type="match status" value="5"/>
</dbReference>
<evidence type="ECO:0000256" key="3">
    <source>
        <dbReference type="ARBA" id="ARBA00022553"/>
    </source>
</evidence>
<feature type="domain" description="PAC" evidence="8">
    <location>
        <begin position="89"/>
        <end position="141"/>
    </location>
</feature>
<evidence type="ECO:0000256" key="2">
    <source>
        <dbReference type="ARBA" id="ARBA00012438"/>
    </source>
</evidence>
<dbReference type="InterPro" id="IPR036890">
    <property type="entry name" value="HATPase_C_sf"/>
</dbReference>
<dbReference type="EC" id="2.7.13.3" evidence="2"/>
<organism evidence="9 10">
    <name type="scientific">Desulfonatronum thiosulfatophilum</name>
    <dbReference type="NCBI Taxonomy" id="617002"/>
    <lineage>
        <taxon>Bacteria</taxon>
        <taxon>Pseudomonadati</taxon>
        <taxon>Thermodesulfobacteriota</taxon>
        <taxon>Desulfovibrionia</taxon>
        <taxon>Desulfovibrionales</taxon>
        <taxon>Desulfonatronaceae</taxon>
        <taxon>Desulfonatronum</taxon>
    </lineage>
</organism>
<accession>A0A1G6BXR3</accession>
<feature type="domain" description="PAC" evidence="8">
    <location>
        <begin position="217"/>
        <end position="268"/>
    </location>
</feature>
<dbReference type="Pfam" id="PF08448">
    <property type="entry name" value="PAS_4"/>
    <property type="match status" value="2"/>
</dbReference>
<evidence type="ECO:0000313" key="10">
    <source>
        <dbReference type="Proteomes" id="UP000198771"/>
    </source>
</evidence>
<evidence type="ECO:0000259" key="6">
    <source>
        <dbReference type="PROSITE" id="PS50109"/>
    </source>
</evidence>
<name>A0A1G6BXR3_9BACT</name>
<evidence type="ECO:0000256" key="5">
    <source>
        <dbReference type="ARBA" id="ARBA00022777"/>
    </source>
</evidence>
<dbReference type="PANTHER" id="PTHR43304:SF1">
    <property type="entry name" value="PAC DOMAIN-CONTAINING PROTEIN"/>
    <property type="match status" value="1"/>
</dbReference>
<sequence>MPKLPLEQDTCSIFGFDCREILDNAPVGIFITTPGGRYVMANQTLADMYGYDSPRALMESVTDIAGQIYVAPRDRDAFKHLVEQQDRITNFESTRMRRDGTVFWVSLNARAERDARGKVNRYLGFSTDITERKKLEQTLLQANQSLKQSSRMARVGGWELNLATGVLHYSPITREIHEVEPDYVPNLENALNFYKEGENRQKIIEVVSRCMESGDSYDVELQIVTAKGNDRWIRTMGEADFQNGRCVRIFGTIQDITGCKTAREQLQASEARNKALLNALPDMIFLFNRQGVFLDFHASHGSLLFDPADFLGRNAHEVLPAETADLVVFQINRIAAHGECDALGYEAEVNGEIRYFESRMVTCGADFLAIVRDLTDLTRSQETLRDISRQLGKITDNTTDLVALTDLEGNFKYLSKSHQLLGYDITSMIGENILDFVHPEDKPKIISSFEDFLAGRDGARKGELRYLCADGSHLWLETVGSFIHDDLGDLKEILFTSRDVTERKKYEKALLQRNAEFKAAERLARMGAWKYDSDSDVFTGSETAAEILGLRSGGSIPFDEVLSFIHEEDRSLMADIRGCAPPSTLSFDFDLRLDILGSKKWIRVVGARNDNSGDNAVLGMIMDITEKKVSEIQRDEQREQLIQASKMASLGTLVAGVAHEISNPNNLIVLNAPILERVWNESLPILEKHAHHKKDFELAGTPFSQMRDHVLELFSGIHEGSRRITRIVTELKDFARQSSLNMTEFVDINNVAESALALIRKTIHAHTDNFRIFLEPDLPLTLGDSQKLEQVMVNLLINACQALTDKTQAVALETFSVEEDKAVGFKVIDQGEGISPDMLDRILDPFYSTRHGVGGTGLGLSISSSIIQNHKGAMRFQSHPGQGTTVTVIIPSASPETFST</sequence>
<comment type="catalytic activity">
    <reaction evidence="1">
        <text>ATP + protein L-histidine = ADP + protein N-phospho-L-histidine.</text>
        <dbReference type="EC" id="2.7.13.3"/>
    </reaction>
</comment>
<dbReference type="InterPro" id="IPR000700">
    <property type="entry name" value="PAS-assoc_C"/>
</dbReference>
<evidence type="ECO:0000313" key="9">
    <source>
        <dbReference type="EMBL" id="SDB25388.1"/>
    </source>
</evidence>
<dbReference type="PROSITE" id="PS50109">
    <property type="entry name" value="HIS_KIN"/>
    <property type="match status" value="1"/>
</dbReference>
<dbReference type="InterPro" id="IPR003594">
    <property type="entry name" value="HATPase_dom"/>
</dbReference>
<keyword evidence="10" id="KW-1185">Reference proteome</keyword>
<dbReference type="Gene3D" id="1.10.287.130">
    <property type="match status" value="1"/>
</dbReference>
<keyword evidence="3" id="KW-0597">Phosphoprotein</keyword>
<dbReference type="Gene3D" id="3.30.450.20">
    <property type="entry name" value="PAS domain"/>
    <property type="match status" value="5"/>
</dbReference>
<dbReference type="InterPro" id="IPR000014">
    <property type="entry name" value="PAS"/>
</dbReference>
<feature type="domain" description="Histidine kinase" evidence="6">
    <location>
        <begin position="656"/>
        <end position="894"/>
    </location>
</feature>
<evidence type="ECO:0000259" key="8">
    <source>
        <dbReference type="PROSITE" id="PS50113"/>
    </source>
</evidence>
<keyword evidence="4" id="KW-0808">Transferase</keyword>
<evidence type="ECO:0000259" key="7">
    <source>
        <dbReference type="PROSITE" id="PS50112"/>
    </source>
</evidence>
<dbReference type="Proteomes" id="UP000198771">
    <property type="component" value="Unassembled WGS sequence"/>
</dbReference>
<dbReference type="Pfam" id="PF08447">
    <property type="entry name" value="PAS_3"/>
    <property type="match status" value="1"/>
</dbReference>
<dbReference type="Gene3D" id="2.10.70.100">
    <property type="match status" value="1"/>
</dbReference>
<dbReference type="OrthoDB" id="9779002at2"/>
<dbReference type="InterPro" id="IPR013656">
    <property type="entry name" value="PAS_4"/>
</dbReference>